<accession>A0AC60QVG5</accession>
<sequence>MAAARGEPSGNPWVLTDDPLEPGSRRGESAALHATEFRPTGAPRIAAAQEQAAADPLPQRDRGASMDVNDATQDAGAVLGEIGLPDPHRSGRAVAAGSQPQSLYGAPLHGGSVIYCEVCGGRAPQVSGELMDLSEDDPWDQWCVCQKDFPLSNLTGDSQYLMTETVRSGTSQLHRNGGRNWVLITVRIRDRKRPLAVRADGGRAEYLMTETILSGLPEIHRNRGRYGALMTMRIRGSQAWDFVVVKDPPPPTPAAGALAKDAYGYHKRENPGLTKPSAILPKVGRAEYLMTKTVFSGPPRTCREKGCNGVLKRAGYHPMPVKRTPTKTPRPSEVLNPGRLPFVEDAEARRSRRTRAFGRSSGISSGKSSARSHLLQIAQPPSYSLGSSERKFTEPSIPRLPTPWEHGRSQP</sequence>
<dbReference type="EMBL" id="JABSTQ010003061">
    <property type="protein sequence ID" value="KAG0443662.1"/>
    <property type="molecule type" value="Genomic_DNA"/>
</dbReference>
<keyword evidence="2" id="KW-1185">Reference proteome</keyword>
<dbReference type="Proteomes" id="UP000805193">
    <property type="component" value="Unassembled WGS sequence"/>
</dbReference>
<reference evidence="1 2" key="1">
    <citation type="journal article" date="2020" name="Cell">
        <title>Large-Scale Comparative Analyses of Tick Genomes Elucidate Their Genetic Diversity and Vector Capacities.</title>
        <authorList>
            <consortium name="Tick Genome and Microbiome Consortium (TIGMIC)"/>
            <person name="Jia N."/>
            <person name="Wang J."/>
            <person name="Shi W."/>
            <person name="Du L."/>
            <person name="Sun Y."/>
            <person name="Zhan W."/>
            <person name="Jiang J.F."/>
            <person name="Wang Q."/>
            <person name="Zhang B."/>
            <person name="Ji P."/>
            <person name="Bell-Sakyi L."/>
            <person name="Cui X.M."/>
            <person name="Yuan T.T."/>
            <person name="Jiang B.G."/>
            <person name="Yang W.F."/>
            <person name="Lam T.T."/>
            <person name="Chang Q.C."/>
            <person name="Ding S.J."/>
            <person name="Wang X.J."/>
            <person name="Zhu J.G."/>
            <person name="Ruan X.D."/>
            <person name="Zhao L."/>
            <person name="Wei J.T."/>
            <person name="Ye R.Z."/>
            <person name="Que T.C."/>
            <person name="Du C.H."/>
            <person name="Zhou Y.H."/>
            <person name="Cheng J.X."/>
            <person name="Dai P.F."/>
            <person name="Guo W.B."/>
            <person name="Han X.H."/>
            <person name="Huang E.J."/>
            <person name="Li L.F."/>
            <person name="Wei W."/>
            <person name="Gao Y.C."/>
            <person name="Liu J.Z."/>
            <person name="Shao H.Z."/>
            <person name="Wang X."/>
            <person name="Wang C.C."/>
            <person name="Yang T.C."/>
            <person name="Huo Q.B."/>
            <person name="Li W."/>
            <person name="Chen H.Y."/>
            <person name="Chen S.E."/>
            <person name="Zhou L.G."/>
            <person name="Ni X.B."/>
            <person name="Tian J.H."/>
            <person name="Sheng Y."/>
            <person name="Liu T."/>
            <person name="Pan Y.S."/>
            <person name="Xia L.Y."/>
            <person name="Li J."/>
            <person name="Zhao F."/>
            <person name="Cao W.C."/>
        </authorList>
    </citation>
    <scope>NUCLEOTIDE SEQUENCE [LARGE SCALE GENOMIC DNA]</scope>
    <source>
        <strain evidence="1">Iper-2018</strain>
    </source>
</reference>
<comment type="caution">
    <text evidence="1">The sequence shown here is derived from an EMBL/GenBank/DDBJ whole genome shotgun (WGS) entry which is preliminary data.</text>
</comment>
<name>A0AC60QVG5_IXOPE</name>
<gene>
    <name evidence="1" type="ORF">HPB47_014666</name>
</gene>
<proteinExistence type="predicted"/>
<protein>
    <submittedName>
        <fullName evidence="1">Uncharacterized protein</fullName>
    </submittedName>
</protein>
<evidence type="ECO:0000313" key="2">
    <source>
        <dbReference type="Proteomes" id="UP000805193"/>
    </source>
</evidence>
<organism evidence="1 2">
    <name type="scientific">Ixodes persulcatus</name>
    <name type="common">Taiga tick</name>
    <dbReference type="NCBI Taxonomy" id="34615"/>
    <lineage>
        <taxon>Eukaryota</taxon>
        <taxon>Metazoa</taxon>
        <taxon>Ecdysozoa</taxon>
        <taxon>Arthropoda</taxon>
        <taxon>Chelicerata</taxon>
        <taxon>Arachnida</taxon>
        <taxon>Acari</taxon>
        <taxon>Parasitiformes</taxon>
        <taxon>Ixodida</taxon>
        <taxon>Ixodoidea</taxon>
        <taxon>Ixodidae</taxon>
        <taxon>Ixodinae</taxon>
        <taxon>Ixodes</taxon>
    </lineage>
</organism>
<evidence type="ECO:0000313" key="1">
    <source>
        <dbReference type="EMBL" id="KAG0443662.1"/>
    </source>
</evidence>